<dbReference type="GO" id="GO:0042277">
    <property type="term" value="F:peptide binding"/>
    <property type="evidence" value="ECO:0007669"/>
    <property type="project" value="TreeGrafter"/>
</dbReference>
<dbReference type="PANTHER" id="PTHR24241:SF76">
    <property type="entry name" value="NEUROPEPTIDE SIFAMIDE RECEPTOR"/>
    <property type="match status" value="1"/>
</dbReference>
<evidence type="ECO:0000256" key="9">
    <source>
        <dbReference type="SAM" id="Phobius"/>
    </source>
</evidence>
<gene>
    <name evidence="11" type="primary">P2RY6</name>
</gene>
<feature type="transmembrane region" description="Helical" evidence="9">
    <location>
        <begin position="413"/>
        <end position="432"/>
    </location>
</feature>
<dbReference type="SUPFAM" id="SSF81321">
    <property type="entry name" value="Family A G protein-coupled receptor-like"/>
    <property type="match status" value="1"/>
</dbReference>
<dbReference type="CDD" id="cd00637">
    <property type="entry name" value="7tm_classA_rhodopsin-like"/>
    <property type="match status" value="1"/>
</dbReference>
<feature type="region of interest" description="Disordered" evidence="8">
    <location>
        <begin position="206"/>
        <end position="233"/>
    </location>
</feature>
<feature type="compositionally biased region" description="Polar residues" evidence="8">
    <location>
        <begin position="224"/>
        <end position="233"/>
    </location>
</feature>
<evidence type="ECO:0000256" key="2">
    <source>
        <dbReference type="ARBA" id="ARBA00022475"/>
    </source>
</evidence>
<sequence length="496" mass="57264">MATTIGKWIIIVACTVSVVVGLAGNFLIILIRIVDPIKRKNITAYTYLVCQLGVADFLFAFTLAFEIPVLLKNDHWEFGLGLCKFVRTLQSTSLTTTIGFLMLMAYERYLGISNPLGHRWSIKKTTFLAIGIWIYIIVTMIPYFLALSISHNECYDVDYSLPNFSKGYTLFLFATNYVLPLLFIIFFHTLIVKRLNVHIKKMAPHTNRSIKRKKNEKKPLKRNSSCNLSDSSIRRNNYGNKHYDFADLNDFTELNDYNETPKISKKNNLFEQKSIFNNNCNDNNVSNDVLTINKNNNTTSQKNNNTNSQKNNNTTSQKNSEISYSDNVFRNDDLTYRNCTKKKITSSLLSSFSKSLFCHKKHTTSNNKVIRMLLAVTLCFSLMTLPTQIWQIWDTFSVEQNITKKEKLHVIEVFTSLTYLHCCSNCIIYSVMDQRFRKDVSVLVMSVFRKKLRSTTLYSRVSTTFSHMSIKRLYSNGAQNECKEQLVVIEKETVFD</sequence>
<dbReference type="OrthoDB" id="10053194at2759"/>
<dbReference type="Gene3D" id="1.20.1070.10">
    <property type="entry name" value="Rhodopsin 7-helix transmembrane proteins"/>
    <property type="match status" value="2"/>
</dbReference>
<keyword evidence="2" id="KW-1003">Cell membrane</keyword>
<dbReference type="InterPro" id="IPR017452">
    <property type="entry name" value="GPCR_Rhodpsn_7TM"/>
</dbReference>
<organism evidence="11">
    <name type="scientific">Hydra vulgaris</name>
    <name type="common">Hydra</name>
    <name type="synonym">Hydra attenuata</name>
    <dbReference type="NCBI Taxonomy" id="6087"/>
    <lineage>
        <taxon>Eukaryota</taxon>
        <taxon>Metazoa</taxon>
        <taxon>Cnidaria</taxon>
        <taxon>Hydrozoa</taxon>
        <taxon>Hydroidolina</taxon>
        <taxon>Anthoathecata</taxon>
        <taxon>Aplanulata</taxon>
        <taxon>Hydridae</taxon>
        <taxon>Hydra</taxon>
    </lineage>
</organism>
<comment type="subcellular location">
    <subcellularLocation>
        <location evidence="1">Cell membrane</location>
        <topology evidence="1">Multi-pass membrane protein</topology>
    </subcellularLocation>
</comment>
<dbReference type="InterPro" id="IPR000276">
    <property type="entry name" value="GPCR_Rhodpsn"/>
</dbReference>
<evidence type="ECO:0000256" key="3">
    <source>
        <dbReference type="ARBA" id="ARBA00022692"/>
    </source>
</evidence>
<keyword evidence="5 9" id="KW-0472">Membrane</keyword>
<feature type="transmembrane region" description="Helical" evidence="9">
    <location>
        <begin position="6"/>
        <end position="30"/>
    </location>
</feature>
<keyword evidence="7" id="KW-0297">G-protein coupled receptor</keyword>
<comment type="similarity">
    <text evidence="7">Belongs to the G-protein coupled receptor 1 family.</text>
</comment>
<dbReference type="PROSITE" id="PS00237">
    <property type="entry name" value="G_PROTEIN_RECEP_F1_1"/>
    <property type="match status" value="1"/>
</dbReference>
<dbReference type="KEGG" id="hmg:105845196"/>
<name>T2MD45_HYDVU</name>
<keyword evidence="4 9" id="KW-1133">Transmembrane helix</keyword>
<evidence type="ECO:0000313" key="11">
    <source>
        <dbReference type="EMBL" id="CDG69991.1"/>
    </source>
</evidence>
<feature type="transmembrane region" description="Helical" evidence="9">
    <location>
        <begin position="170"/>
        <end position="192"/>
    </location>
</feature>
<feature type="compositionally biased region" description="Basic residues" evidence="8">
    <location>
        <begin position="206"/>
        <end position="221"/>
    </location>
</feature>
<keyword evidence="3 7" id="KW-0812">Transmembrane</keyword>
<dbReference type="GO" id="GO:0004930">
    <property type="term" value="F:G protein-coupled receptor activity"/>
    <property type="evidence" value="ECO:0007669"/>
    <property type="project" value="UniProtKB-KW"/>
</dbReference>
<feature type="domain" description="G-protein coupled receptors family 1 profile" evidence="10">
    <location>
        <begin position="24"/>
        <end position="429"/>
    </location>
</feature>
<feature type="transmembrane region" description="Helical" evidence="9">
    <location>
        <begin position="127"/>
        <end position="150"/>
    </location>
</feature>
<dbReference type="PANTHER" id="PTHR24241">
    <property type="entry name" value="NEUROPEPTIDE RECEPTOR-RELATED G-PROTEIN COUPLED RECEPTOR"/>
    <property type="match status" value="1"/>
</dbReference>
<feature type="compositionally biased region" description="Low complexity" evidence="8">
    <location>
        <begin position="287"/>
        <end position="320"/>
    </location>
</feature>
<evidence type="ECO:0000256" key="8">
    <source>
        <dbReference type="SAM" id="MobiDB-lite"/>
    </source>
</evidence>
<reference evidence="11" key="1">
    <citation type="journal article" date="2013" name="Genome Biol. Evol.">
        <title>Punctuated emergences of genetic and phenotypic innovations in eumetazoan, bilaterian, euteleostome, and hominidae ancestors.</title>
        <authorList>
            <person name="Wenger Y."/>
            <person name="Galliot B."/>
        </authorList>
    </citation>
    <scope>NUCLEOTIDE SEQUENCE</scope>
    <source>
        <tissue evidence="11">Whole animals</tissue>
    </source>
</reference>
<dbReference type="PRINTS" id="PR00237">
    <property type="entry name" value="GPCRRHODOPSN"/>
</dbReference>
<dbReference type="EMBL" id="HAAD01003759">
    <property type="protein sequence ID" value="CDG69991.1"/>
    <property type="molecule type" value="mRNA"/>
</dbReference>
<feature type="transmembrane region" description="Helical" evidence="9">
    <location>
        <begin position="85"/>
        <end position="106"/>
    </location>
</feature>
<proteinExistence type="evidence at transcript level"/>
<protein>
    <submittedName>
        <fullName evidence="11">p2Y purinoceptor 6</fullName>
    </submittedName>
</protein>
<dbReference type="PROSITE" id="PS50262">
    <property type="entry name" value="G_PROTEIN_RECEP_F1_2"/>
    <property type="match status" value="1"/>
</dbReference>
<feature type="region of interest" description="Disordered" evidence="8">
    <location>
        <begin position="287"/>
        <end position="322"/>
    </location>
</feature>
<evidence type="ECO:0000256" key="5">
    <source>
        <dbReference type="ARBA" id="ARBA00023136"/>
    </source>
</evidence>
<evidence type="ECO:0000256" key="4">
    <source>
        <dbReference type="ARBA" id="ARBA00022989"/>
    </source>
</evidence>
<evidence type="ECO:0000259" key="10">
    <source>
        <dbReference type="PROSITE" id="PS50262"/>
    </source>
</evidence>
<evidence type="ECO:0000256" key="6">
    <source>
        <dbReference type="ARBA" id="ARBA00023170"/>
    </source>
</evidence>
<dbReference type="GO" id="GO:0032870">
    <property type="term" value="P:cellular response to hormone stimulus"/>
    <property type="evidence" value="ECO:0007669"/>
    <property type="project" value="TreeGrafter"/>
</dbReference>
<dbReference type="Pfam" id="PF00001">
    <property type="entry name" value="7tm_1"/>
    <property type="match status" value="1"/>
</dbReference>
<dbReference type="OMA" id="CAKNAND"/>
<feature type="transmembrane region" description="Helical" evidence="9">
    <location>
        <begin position="42"/>
        <end position="65"/>
    </location>
</feature>
<feature type="transmembrane region" description="Helical" evidence="9">
    <location>
        <begin position="369"/>
        <end position="393"/>
    </location>
</feature>
<dbReference type="AlphaFoldDB" id="T2MD45"/>
<accession>T2MD45</accession>
<dbReference type="GO" id="GO:0005886">
    <property type="term" value="C:plasma membrane"/>
    <property type="evidence" value="ECO:0007669"/>
    <property type="project" value="UniProtKB-SubCell"/>
</dbReference>
<evidence type="ECO:0000256" key="7">
    <source>
        <dbReference type="RuleBase" id="RU000688"/>
    </source>
</evidence>
<evidence type="ECO:0000256" key="1">
    <source>
        <dbReference type="ARBA" id="ARBA00004651"/>
    </source>
</evidence>
<keyword evidence="7" id="KW-0807">Transducer</keyword>
<keyword evidence="6 7" id="KW-0675">Receptor</keyword>